<evidence type="ECO:0000256" key="1">
    <source>
        <dbReference type="PROSITE-ProRule" id="PRU00723"/>
    </source>
</evidence>
<dbReference type="Pfam" id="PF25540">
    <property type="entry name" value="DUF7923"/>
    <property type="match status" value="1"/>
</dbReference>
<accession>A0ABR1GHT0</accession>
<keyword evidence="1" id="KW-0862">Zinc</keyword>
<keyword evidence="1" id="KW-0863">Zinc-finger</keyword>
<sequence>MATTNFVDLISRYQTLQSYQDSSNELIKDILIYAQDIEGKLRQENQQLKDRLRDTELDLVDATQSRREFQQRAQEYKSQVQYVTNENDSLKNRNPYVLILIDGDGLLFQEHLIRERVEGGKKAAYALRAAVAMHVGDRADELEIVARVVANVSGLGKAMLRDGCLDSSNDFKDFTLGFTQAKASFDFIDVGYGKERADSKIKETARWHLQNHNCKQVLLGISHDAGYAPFLDEILKDEPSRQRVSVLEGFPTVRELRETNVNIERFSNDLFRQNKLVDRSTTITLPKPNLTAAAPDVLTPATSNASLSPPLASATTATTTATSSNTSTPVPSTSSYANVMATASPPPRMVIPLAPKPNNRQKPPTPVPAWNPGPRGLDESISVGQQAMDSIKRRKEHNKLCNNHYLRGPCTKRDTCCFVHNYKSTREELRALAMLSRLNPCTRGQDCEVEDCIYGHHCPSFRDGVCGHPYCRFPVDAHPPGTKFKNAQIHEN</sequence>
<dbReference type="Pfam" id="PF25542">
    <property type="entry name" value="zf-CCCH_12"/>
    <property type="match status" value="1"/>
</dbReference>
<evidence type="ECO:0000256" key="2">
    <source>
        <dbReference type="SAM" id="Coils"/>
    </source>
</evidence>
<evidence type="ECO:0000256" key="3">
    <source>
        <dbReference type="SAM" id="MobiDB-lite"/>
    </source>
</evidence>
<dbReference type="Proteomes" id="UP001498476">
    <property type="component" value="Unassembled WGS sequence"/>
</dbReference>
<dbReference type="PANTHER" id="PTHR37543">
    <property type="entry name" value="CCCH ZINC FINGER DNA BINDING PROTEIN (AFU_ORTHOLOGUE AFUA_5G12760)"/>
    <property type="match status" value="1"/>
</dbReference>
<dbReference type="PROSITE" id="PS50103">
    <property type="entry name" value="ZF_C3H1"/>
    <property type="match status" value="1"/>
</dbReference>
<comment type="caution">
    <text evidence="5">The sequence shown here is derived from an EMBL/GenBank/DDBJ whole genome shotgun (WGS) entry which is preliminary data.</text>
</comment>
<dbReference type="InterPro" id="IPR057654">
    <property type="entry name" value="Znf-CCCH_tandem"/>
</dbReference>
<evidence type="ECO:0000313" key="5">
    <source>
        <dbReference type="EMBL" id="KAK7397814.1"/>
    </source>
</evidence>
<name>A0ABR1GHT0_9HYPO</name>
<dbReference type="EMBL" id="JAZAVJ010000427">
    <property type="protein sequence ID" value="KAK7397814.1"/>
    <property type="molecule type" value="Genomic_DNA"/>
</dbReference>
<feature type="coiled-coil region" evidence="2">
    <location>
        <begin position="38"/>
        <end position="93"/>
    </location>
</feature>
<dbReference type="InterPro" id="IPR057683">
    <property type="entry name" value="DUF7923"/>
</dbReference>
<feature type="region of interest" description="Disordered" evidence="3">
    <location>
        <begin position="301"/>
        <end position="333"/>
    </location>
</feature>
<keyword evidence="6" id="KW-1185">Reference proteome</keyword>
<feature type="region of interest" description="Disordered" evidence="3">
    <location>
        <begin position="355"/>
        <end position="376"/>
    </location>
</feature>
<organism evidence="5 6">
    <name type="scientific">Neonectria punicea</name>
    <dbReference type="NCBI Taxonomy" id="979145"/>
    <lineage>
        <taxon>Eukaryota</taxon>
        <taxon>Fungi</taxon>
        <taxon>Dikarya</taxon>
        <taxon>Ascomycota</taxon>
        <taxon>Pezizomycotina</taxon>
        <taxon>Sordariomycetes</taxon>
        <taxon>Hypocreomycetidae</taxon>
        <taxon>Hypocreales</taxon>
        <taxon>Nectriaceae</taxon>
        <taxon>Neonectria</taxon>
    </lineage>
</organism>
<protein>
    <recommendedName>
        <fullName evidence="4">C3H1-type domain-containing protein</fullName>
    </recommendedName>
</protein>
<proteinExistence type="predicted"/>
<keyword evidence="1" id="KW-0479">Metal-binding</keyword>
<evidence type="ECO:0000259" key="4">
    <source>
        <dbReference type="PROSITE" id="PS50103"/>
    </source>
</evidence>
<feature type="domain" description="C3H1-type" evidence="4">
    <location>
        <begin position="395"/>
        <end position="423"/>
    </location>
</feature>
<dbReference type="PANTHER" id="PTHR37543:SF1">
    <property type="entry name" value="CCCH ZINC FINGER DNA BINDING PROTEIN (AFU_ORTHOLOGUE AFUA_5G12760)"/>
    <property type="match status" value="1"/>
</dbReference>
<evidence type="ECO:0000313" key="6">
    <source>
        <dbReference type="Proteomes" id="UP001498476"/>
    </source>
</evidence>
<reference evidence="5 6" key="1">
    <citation type="journal article" date="2025" name="Microbiol. Resour. Announc.">
        <title>Draft genome sequences for Neonectria magnoliae and Neonectria punicea, canker pathogens of Liriodendron tulipifera and Acer saccharum in West Virginia.</title>
        <authorList>
            <person name="Petronek H.M."/>
            <person name="Kasson M.T."/>
            <person name="Metheny A.M."/>
            <person name="Stauder C.M."/>
            <person name="Lovett B."/>
            <person name="Lynch S.C."/>
            <person name="Garnas J.R."/>
            <person name="Kasson L.R."/>
            <person name="Stajich J.E."/>
        </authorList>
    </citation>
    <scope>NUCLEOTIDE SEQUENCE [LARGE SCALE GENOMIC DNA]</scope>
    <source>
        <strain evidence="5 6">NRRL 64653</strain>
    </source>
</reference>
<gene>
    <name evidence="5" type="ORF">QQX98_012817</name>
</gene>
<feature type="zinc finger region" description="C3H1-type" evidence="1">
    <location>
        <begin position="395"/>
        <end position="423"/>
    </location>
</feature>
<dbReference type="InterPro" id="IPR000571">
    <property type="entry name" value="Znf_CCCH"/>
</dbReference>
<dbReference type="Pfam" id="PF25543">
    <property type="entry name" value="zf-CCCH_tandem"/>
    <property type="match status" value="1"/>
</dbReference>
<keyword evidence="2" id="KW-0175">Coiled coil</keyword>